<dbReference type="EMBL" id="VSRR010099996">
    <property type="protein sequence ID" value="MPC94826.1"/>
    <property type="molecule type" value="Genomic_DNA"/>
</dbReference>
<keyword evidence="1" id="KW-0732">Signal</keyword>
<dbReference type="Proteomes" id="UP000324222">
    <property type="component" value="Unassembled WGS sequence"/>
</dbReference>
<evidence type="ECO:0008006" key="4">
    <source>
        <dbReference type="Google" id="ProtNLM"/>
    </source>
</evidence>
<evidence type="ECO:0000256" key="1">
    <source>
        <dbReference type="SAM" id="SignalP"/>
    </source>
</evidence>
<sequence>MINLWILLLPRPLCVRICVRTLTRLEEGALEGRQAAAALHMQCHLSARGALLEAARHTWWVAAAKPPWEKKKMQKPVKIKKIKKEYVMK</sequence>
<gene>
    <name evidence="2" type="ORF">E2C01_090012</name>
</gene>
<evidence type="ECO:0000313" key="3">
    <source>
        <dbReference type="Proteomes" id="UP000324222"/>
    </source>
</evidence>
<evidence type="ECO:0000313" key="2">
    <source>
        <dbReference type="EMBL" id="MPC94826.1"/>
    </source>
</evidence>
<protein>
    <recommendedName>
        <fullName evidence="4">Secreted protein</fullName>
    </recommendedName>
</protein>
<organism evidence="2 3">
    <name type="scientific">Portunus trituberculatus</name>
    <name type="common">Swimming crab</name>
    <name type="synonym">Neptunus trituberculatus</name>
    <dbReference type="NCBI Taxonomy" id="210409"/>
    <lineage>
        <taxon>Eukaryota</taxon>
        <taxon>Metazoa</taxon>
        <taxon>Ecdysozoa</taxon>
        <taxon>Arthropoda</taxon>
        <taxon>Crustacea</taxon>
        <taxon>Multicrustacea</taxon>
        <taxon>Malacostraca</taxon>
        <taxon>Eumalacostraca</taxon>
        <taxon>Eucarida</taxon>
        <taxon>Decapoda</taxon>
        <taxon>Pleocyemata</taxon>
        <taxon>Brachyura</taxon>
        <taxon>Eubrachyura</taxon>
        <taxon>Portunoidea</taxon>
        <taxon>Portunidae</taxon>
        <taxon>Portuninae</taxon>
        <taxon>Portunus</taxon>
    </lineage>
</organism>
<accession>A0A5B7JKS9</accession>
<feature type="signal peptide" evidence="1">
    <location>
        <begin position="1"/>
        <end position="16"/>
    </location>
</feature>
<feature type="chain" id="PRO_5022911727" description="Secreted protein" evidence="1">
    <location>
        <begin position="17"/>
        <end position="89"/>
    </location>
</feature>
<reference evidence="2 3" key="1">
    <citation type="submission" date="2019-05" db="EMBL/GenBank/DDBJ databases">
        <title>Another draft genome of Portunus trituberculatus and its Hox gene families provides insights of decapod evolution.</title>
        <authorList>
            <person name="Jeong J.-H."/>
            <person name="Song I."/>
            <person name="Kim S."/>
            <person name="Choi T."/>
            <person name="Kim D."/>
            <person name="Ryu S."/>
            <person name="Kim W."/>
        </authorList>
    </citation>
    <scope>NUCLEOTIDE SEQUENCE [LARGE SCALE GENOMIC DNA]</scope>
    <source>
        <tissue evidence="2">Muscle</tissue>
    </source>
</reference>
<keyword evidence="3" id="KW-1185">Reference proteome</keyword>
<comment type="caution">
    <text evidence="2">The sequence shown here is derived from an EMBL/GenBank/DDBJ whole genome shotgun (WGS) entry which is preliminary data.</text>
</comment>
<name>A0A5B7JKS9_PORTR</name>
<proteinExistence type="predicted"/>
<dbReference type="AlphaFoldDB" id="A0A5B7JKS9"/>